<accession>A0ABT9AFP0</accession>
<dbReference type="EMBL" id="JAUQSX010000012">
    <property type="protein sequence ID" value="MDO7848683.1"/>
    <property type="molecule type" value="Genomic_DNA"/>
</dbReference>
<dbReference type="Proteomes" id="UP001167796">
    <property type="component" value="Unassembled WGS sequence"/>
</dbReference>
<feature type="region of interest" description="Disordered" evidence="1">
    <location>
        <begin position="1"/>
        <end position="21"/>
    </location>
</feature>
<organism evidence="2 3">
    <name type="scientific">Hymenobacter mellowenesis</name>
    <dbReference type="NCBI Taxonomy" id="3063995"/>
    <lineage>
        <taxon>Bacteria</taxon>
        <taxon>Pseudomonadati</taxon>
        <taxon>Bacteroidota</taxon>
        <taxon>Cytophagia</taxon>
        <taxon>Cytophagales</taxon>
        <taxon>Hymenobacteraceae</taxon>
        <taxon>Hymenobacter</taxon>
    </lineage>
</organism>
<keyword evidence="3" id="KW-1185">Reference proteome</keyword>
<name>A0ABT9AFP0_9BACT</name>
<evidence type="ECO:0000313" key="2">
    <source>
        <dbReference type="EMBL" id="MDO7848683.1"/>
    </source>
</evidence>
<comment type="caution">
    <text evidence="2">The sequence shown here is derived from an EMBL/GenBank/DDBJ whole genome shotgun (WGS) entry which is preliminary data.</text>
</comment>
<evidence type="ECO:0000313" key="3">
    <source>
        <dbReference type="Proteomes" id="UP001167796"/>
    </source>
</evidence>
<evidence type="ECO:0000256" key="1">
    <source>
        <dbReference type="SAM" id="MobiDB-lite"/>
    </source>
</evidence>
<sequence>MRVTLYQPGQPSEDIAPNGFSVDKDSGQVVQDAVRASELLGCMPALVDVLACGEGYLMYSVFDYEGAQNHAAMSVLAEISGIGSDAGDDDEVLRGPVLVILS</sequence>
<protein>
    <recommendedName>
        <fullName evidence="4">DUF4242 domain-containing protein</fullName>
    </recommendedName>
</protein>
<evidence type="ECO:0008006" key="4">
    <source>
        <dbReference type="Google" id="ProtNLM"/>
    </source>
</evidence>
<dbReference type="RefSeq" id="WP_305013351.1">
    <property type="nucleotide sequence ID" value="NZ_JAUQSX010000012.1"/>
</dbReference>
<gene>
    <name evidence="2" type="ORF">Q5H92_20120</name>
</gene>
<proteinExistence type="predicted"/>
<reference evidence="2" key="1">
    <citation type="submission" date="2023-07" db="EMBL/GenBank/DDBJ databases">
        <authorList>
            <person name="Kim M.K."/>
        </authorList>
    </citation>
    <scope>NUCLEOTIDE SEQUENCE</scope>
    <source>
        <strain evidence="2">M29</strain>
    </source>
</reference>